<accession>A0ABS4UG02</accession>
<dbReference type="InterPro" id="IPR025688">
    <property type="entry name" value="PGDYG_prot"/>
</dbReference>
<keyword evidence="3" id="KW-1185">Reference proteome</keyword>
<evidence type="ECO:0000313" key="3">
    <source>
        <dbReference type="Proteomes" id="UP000755585"/>
    </source>
</evidence>
<sequence length="149" mass="15806">MKAWLLTEDAPLSTVLADGTRETDRVAPAGHWVVENPGGERYAVEPEKFEAGYEASGEPGVFSPKGRIRAVENPTGRPVRINAPWGEPQYGAVDCAFACTVGPDGSLDLANPYIIGRAELQQTYSEETAPTAGELPPTRLAAGQAEALP</sequence>
<comment type="caution">
    <text evidence="2">The sequence shown here is derived from an EMBL/GenBank/DDBJ whole genome shotgun (WGS) entry which is preliminary data.</text>
</comment>
<name>A0ABS4UG02_9ACTN</name>
<dbReference type="RefSeq" id="WP_209693532.1">
    <property type="nucleotide sequence ID" value="NZ_BAAAVU010000011.1"/>
</dbReference>
<evidence type="ECO:0000313" key="2">
    <source>
        <dbReference type="EMBL" id="MBP2350484.1"/>
    </source>
</evidence>
<evidence type="ECO:0000256" key="1">
    <source>
        <dbReference type="SAM" id="MobiDB-lite"/>
    </source>
</evidence>
<feature type="region of interest" description="Disordered" evidence="1">
    <location>
        <begin position="124"/>
        <end position="149"/>
    </location>
</feature>
<dbReference type="EMBL" id="JAGINT010000001">
    <property type="protein sequence ID" value="MBP2350484.1"/>
    <property type="molecule type" value="Genomic_DNA"/>
</dbReference>
<organism evidence="2 3">
    <name type="scientific">Kribbella aluminosa</name>
    <dbReference type="NCBI Taxonomy" id="416017"/>
    <lineage>
        <taxon>Bacteria</taxon>
        <taxon>Bacillati</taxon>
        <taxon>Actinomycetota</taxon>
        <taxon>Actinomycetes</taxon>
        <taxon>Propionibacteriales</taxon>
        <taxon>Kribbellaceae</taxon>
        <taxon>Kribbella</taxon>
    </lineage>
</organism>
<dbReference type="Pfam" id="PF14083">
    <property type="entry name" value="PGDYG"/>
    <property type="match status" value="1"/>
</dbReference>
<reference evidence="2 3" key="1">
    <citation type="submission" date="2021-03" db="EMBL/GenBank/DDBJ databases">
        <title>Sequencing the genomes of 1000 actinobacteria strains.</title>
        <authorList>
            <person name="Klenk H.-P."/>
        </authorList>
    </citation>
    <scope>NUCLEOTIDE SEQUENCE [LARGE SCALE GENOMIC DNA]</scope>
    <source>
        <strain evidence="2 3">DSM 18824</strain>
    </source>
</reference>
<gene>
    <name evidence="2" type="ORF">JOF29_001567</name>
</gene>
<dbReference type="Proteomes" id="UP000755585">
    <property type="component" value="Unassembled WGS sequence"/>
</dbReference>
<protein>
    <submittedName>
        <fullName evidence="2">Uncharacterized protein</fullName>
    </submittedName>
</protein>
<proteinExistence type="predicted"/>